<dbReference type="GeneID" id="36291420"/>
<dbReference type="Pfam" id="PF03732">
    <property type="entry name" value="Retrotrans_gag"/>
    <property type="match status" value="1"/>
</dbReference>
<name>A0A177A3A9_9PEZI</name>
<proteinExistence type="predicted"/>
<dbReference type="RefSeq" id="XP_024320724.1">
    <property type="nucleotide sequence ID" value="XM_024471931.1"/>
</dbReference>
<keyword evidence="1" id="KW-0862">Zinc</keyword>
<dbReference type="Pfam" id="PF00098">
    <property type="entry name" value="zf-CCHC"/>
    <property type="match status" value="1"/>
</dbReference>
<accession>A0A177A3A9</accession>
<dbReference type="InterPro" id="IPR001878">
    <property type="entry name" value="Znf_CCHC"/>
</dbReference>
<dbReference type="EMBL" id="KV441409">
    <property type="protein sequence ID" value="OAF55424.1"/>
    <property type="molecule type" value="Genomic_DNA"/>
</dbReference>
<keyword evidence="1" id="KW-0863">Zinc-finger</keyword>
<sequence length="716" mass="80667">MSAYPSGGPATRAPGDRQAFLEEARRINRRDLTVEKFTNAPAQDIQAFVDSISWKHGITRAEWDNMYTDSQNELDEMLLLYLYQKLDGEPARWWATLTKDAKINYKKVTTMLVARYGKDEARQKKNLRHRVANELNGLRQGNRSLGEYIAYAKDLHLRVTPEQETILIDNFINNLADEGFADMLRGWYSQEEMDFLQVIDMAINMKGPRYVETKPAHEDTAEDSRNANRLLRSLASAVERNATGSSNSYGQSSYGQPFQRSPSRGGRNRSAPRGGYQPPQTEYQEHQPYGRVRQPQPEFPPTQLSQSQFQVVHYETQGQSTGMNNSARGNHQPRGASSSGRNQNASHHPQGPEQWPRSRQGGYQGAPQSQPQSNTKSSIQCFNCARYGHYSTDCTYARATFEERQSARDQASTARPAPTPGSSDGYRANNMQPRPMDAPPYGGRTAGNVAPVSALTWEDYDTRNVNGVSLMGNRWDDRDYDPSWYGQESDFSGPGQLSFSGSVHVFRESENQHEANAAPAEVAMAEKRKAPRAPHDARRPESAQVPLVPGVQWKPRSKKGTGIETLVGARPIRAIGEEPPYNVWKDLHERRPQPDISYPQLINVSSTIRAQIAYGTTMQQLKSSHRHNEGTVGHHLQLCLMKWMVSRDLSRRCVRVASKMVFLCTVRVKSRRAINLARMPTGCDLIKDLLLHVFIQPAESVPLNKTTKTSKFHKCC</sequence>
<dbReference type="SUPFAM" id="SSF57756">
    <property type="entry name" value="Retrovirus zinc finger-like domains"/>
    <property type="match status" value="1"/>
</dbReference>
<feature type="region of interest" description="Disordered" evidence="2">
    <location>
        <begin position="316"/>
        <end position="377"/>
    </location>
</feature>
<feature type="region of interest" description="Disordered" evidence="2">
    <location>
        <begin position="241"/>
        <end position="283"/>
    </location>
</feature>
<dbReference type="AlphaFoldDB" id="A0A177A3A9"/>
<feature type="compositionally biased region" description="Polar residues" evidence="2">
    <location>
        <begin position="316"/>
        <end position="347"/>
    </location>
</feature>
<evidence type="ECO:0000256" key="1">
    <source>
        <dbReference type="PROSITE-ProRule" id="PRU00047"/>
    </source>
</evidence>
<dbReference type="GO" id="GO:0003676">
    <property type="term" value="F:nucleic acid binding"/>
    <property type="evidence" value="ECO:0007669"/>
    <property type="project" value="InterPro"/>
</dbReference>
<dbReference type="InterPro" id="IPR005162">
    <property type="entry name" value="Retrotrans_gag_dom"/>
</dbReference>
<dbReference type="Proteomes" id="UP000077154">
    <property type="component" value="Unassembled WGS sequence"/>
</dbReference>
<dbReference type="OrthoDB" id="3440435at2759"/>
<feature type="region of interest" description="Disordered" evidence="2">
    <location>
        <begin position="405"/>
        <end position="443"/>
    </location>
</feature>
<dbReference type="GO" id="GO:0008270">
    <property type="term" value="F:zinc ion binding"/>
    <property type="evidence" value="ECO:0007669"/>
    <property type="project" value="UniProtKB-KW"/>
</dbReference>
<dbReference type="VEuPathDB" id="FungiDB:GMDG_08832"/>
<organism evidence="4">
    <name type="scientific">Pseudogymnoascus destructans</name>
    <dbReference type="NCBI Taxonomy" id="655981"/>
    <lineage>
        <taxon>Eukaryota</taxon>
        <taxon>Fungi</taxon>
        <taxon>Dikarya</taxon>
        <taxon>Ascomycota</taxon>
        <taxon>Pezizomycotina</taxon>
        <taxon>Leotiomycetes</taxon>
        <taxon>Thelebolales</taxon>
        <taxon>Thelebolaceae</taxon>
        <taxon>Pseudogymnoascus</taxon>
    </lineage>
</organism>
<reference evidence="4" key="1">
    <citation type="submission" date="2016-03" db="EMBL/GenBank/DDBJ databases">
        <title>Updated assembly of Pseudogymnoascus destructans, the fungus causing white-nose syndrome of bats.</title>
        <authorList>
            <person name="Palmer J.M."/>
            <person name="Drees K.P."/>
            <person name="Foster J.T."/>
            <person name="Lindner D.L."/>
        </authorList>
    </citation>
    <scope>NUCLEOTIDE SEQUENCE [LARGE SCALE GENOMIC DNA]</scope>
    <source>
        <strain evidence="4">20631-21</strain>
    </source>
</reference>
<feature type="compositionally biased region" description="Low complexity" evidence="2">
    <location>
        <begin position="244"/>
        <end position="256"/>
    </location>
</feature>
<dbReference type="InterPro" id="IPR036875">
    <property type="entry name" value="Znf_CCHC_sf"/>
</dbReference>
<keyword evidence="1" id="KW-0479">Metal-binding</keyword>
<feature type="domain" description="CCHC-type" evidence="3">
    <location>
        <begin position="381"/>
        <end position="394"/>
    </location>
</feature>
<gene>
    <name evidence="4" type="ORF">VC83_08379</name>
</gene>
<evidence type="ECO:0000256" key="2">
    <source>
        <dbReference type="SAM" id="MobiDB-lite"/>
    </source>
</evidence>
<dbReference type="Gene3D" id="4.10.60.10">
    <property type="entry name" value="Zinc finger, CCHC-type"/>
    <property type="match status" value="1"/>
</dbReference>
<evidence type="ECO:0000313" key="4">
    <source>
        <dbReference type="EMBL" id="OAF55424.1"/>
    </source>
</evidence>
<evidence type="ECO:0000259" key="3">
    <source>
        <dbReference type="PROSITE" id="PS50158"/>
    </source>
</evidence>
<feature type="compositionally biased region" description="Polar residues" evidence="2">
    <location>
        <begin position="366"/>
        <end position="377"/>
    </location>
</feature>
<dbReference type="PROSITE" id="PS50158">
    <property type="entry name" value="ZF_CCHC"/>
    <property type="match status" value="1"/>
</dbReference>
<dbReference type="VEuPathDB" id="FungiDB:GMDG_08620"/>
<protein>
    <recommendedName>
        <fullName evidence="3">CCHC-type domain-containing protein</fullName>
    </recommendedName>
</protein>